<sequence length="71" mass="7734">MSIKSRALSIVGEGTPSTSPTSPSFRTFSCKRSSVSCLRTAGETFPTNMLRIFNSSSAMAQSEWKARVIEK</sequence>
<reference evidence="2" key="1">
    <citation type="submission" date="2014-11" db="EMBL/GenBank/DDBJ databases">
        <authorList>
            <person name="Amaro Gonzalez C."/>
        </authorList>
    </citation>
    <scope>NUCLEOTIDE SEQUENCE</scope>
</reference>
<proteinExistence type="predicted"/>
<evidence type="ECO:0000313" key="2">
    <source>
        <dbReference type="EMBL" id="JAI03756.1"/>
    </source>
</evidence>
<feature type="region of interest" description="Disordered" evidence="1">
    <location>
        <begin position="1"/>
        <end position="28"/>
    </location>
</feature>
<dbReference type="AlphaFoldDB" id="A0A0E9XPK4"/>
<organism evidence="2">
    <name type="scientific">Anguilla anguilla</name>
    <name type="common">European freshwater eel</name>
    <name type="synonym">Muraena anguilla</name>
    <dbReference type="NCBI Taxonomy" id="7936"/>
    <lineage>
        <taxon>Eukaryota</taxon>
        <taxon>Metazoa</taxon>
        <taxon>Chordata</taxon>
        <taxon>Craniata</taxon>
        <taxon>Vertebrata</taxon>
        <taxon>Euteleostomi</taxon>
        <taxon>Actinopterygii</taxon>
        <taxon>Neopterygii</taxon>
        <taxon>Teleostei</taxon>
        <taxon>Anguilliformes</taxon>
        <taxon>Anguillidae</taxon>
        <taxon>Anguilla</taxon>
    </lineage>
</organism>
<feature type="compositionally biased region" description="Low complexity" evidence="1">
    <location>
        <begin position="15"/>
        <end position="24"/>
    </location>
</feature>
<protein>
    <submittedName>
        <fullName evidence="2">Uncharacterized protein</fullName>
    </submittedName>
</protein>
<name>A0A0E9XPK4_ANGAN</name>
<evidence type="ECO:0000256" key="1">
    <source>
        <dbReference type="SAM" id="MobiDB-lite"/>
    </source>
</evidence>
<reference evidence="2" key="2">
    <citation type="journal article" date="2015" name="Fish Shellfish Immunol.">
        <title>Early steps in the European eel (Anguilla anguilla)-Vibrio vulnificus interaction in the gills: Role of the RtxA13 toxin.</title>
        <authorList>
            <person name="Callol A."/>
            <person name="Pajuelo D."/>
            <person name="Ebbesson L."/>
            <person name="Teles M."/>
            <person name="MacKenzie S."/>
            <person name="Amaro C."/>
        </authorList>
    </citation>
    <scope>NUCLEOTIDE SEQUENCE</scope>
</reference>
<dbReference type="EMBL" id="GBXM01004822">
    <property type="protein sequence ID" value="JAI03756.1"/>
    <property type="molecule type" value="Transcribed_RNA"/>
</dbReference>
<accession>A0A0E9XPK4</accession>